<proteinExistence type="predicted"/>
<comment type="caution">
    <text evidence="1">The sequence shown here is derived from an EMBL/GenBank/DDBJ whole genome shotgun (WGS) entry which is preliminary data.</text>
</comment>
<sequence length="192" mass="20676">MVAWLLRLGSIVECPDDRGGVGTMVLATEHQRRSTYGLEGEGRGVSERQHVARHGMTAFAHIEHLGGSPSAATVARPGCSYPSVLSTLNGQHRARKGKRAGRNWSCGARCARHEIAKPACNGQKLGSLYPIPNGRPSSLLEGAQASLFASIRELGRQADLVFGERSNYDVAALMTAWRDDRGTPADEFHSKA</sequence>
<protein>
    <submittedName>
        <fullName evidence="1">Uncharacterized protein</fullName>
    </submittedName>
</protein>
<name>A0ABD1Z0F0_9MARC</name>
<gene>
    <name evidence="1" type="ORF">R1flu_008865</name>
</gene>
<evidence type="ECO:0000313" key="2">
    <source>
        <dbReference type="Proteomes" id="UP001605036"/>
    </source>
</evidence>
<evidence type="ECO:0000313" key="1">
    <source>
        <dbReference type="EMBL" id="KAL2641278.1"/>
    </source>
</evidence>
<accession>A0ABD1Z0F0</accession>
<dbReference type="EMBL" id="JBHFFA010000002">
    <property type="protein sequence ID" value="KAL2641278.1"/>
    <property type="molecule type" value="Genomic_DNA"/>
</dbReference>
<reference evidence="1 2" key="1">
    <citation type="submission" date="2024-09" db="EMBL/GenBank/DDBJ databases">
        <title>Chromosome-scale assembly of Riccia fluitans.</title>
        <authorList>
            <person name="Paukszto L."/>
            <person name="Sawicki J."/>
            <person name="Karawczyk K."/>
            <person name="Piernik-Szablinska J."/>
            <person name="Szczecinska M."/>
            <person name="Mazdziarz M."/>
        </authorList>
    </citation>
    <scope>NUCLEOTIDE SEQUENCE [LARGE SCALE GENOMIC DNA]</scope>
    <source>
        <strain evidence="1">Rf_01</strain>
        <tissue evidence="1">Aerial parts of the thallus</tissue>
    </source>
</reference>
<organism evidence="1 2">
    <name type="scientific">Riccia fluitans</name>
    <dbReference type="NCBI Taxonomy" id="41844"/>
    <lineage>
        <taxon>Eukaryota</taxon>
        <taxon>Viridiplantae</taxon>
        <taxon>Streptophyta</taxon>
        <taxon>Embryophyta</taxon>
        <taxon>Marchantiophyta</taxon>
        <taxon>Marchantiopsida</taxon>
        <taxon>Marchantiidae</taxon>
        <taxon>Marchantiales</taxon>
        <taxon>Ricciaceae</taxon>
        <taxon>Riccia</taxon>
    </lineage>
</organism>
<dbReference type="Proteomes" id="UP001605036">
    <property type="component" value="Unassembled WGS sequence"/>
</dbReference>
<keyword evidence="2" id="KW-1185">Reference proteome</keyword>
<dbReference type="AlphaFoldDB" id="A0ABD1Z0F0"/>